<comment type="caution">
    <text evidence="1">The sequence shown here is derived from an EMBL/GenBank/DDBJ whole genome shotgun (WGS) entry which is preliminary data.</text>
</comment>
<evidence type="ECO:0008006" key="3">
    <source>
        <dbReference type="Google" id="ProtNLM"/>
    </source>
</evidence>
<sequence length="218" mass="24368">MCDGKKAEFSLKVMINKEKTKVLFAEVDGHFANILLSFLTLPLGRIIKVLNKHYGDDEAPAFGSLSSLYHSLVNLDSSHFWTEGAKHTLLNPMSSIEDEYKRLKLDIADFQPTKYFCCRHHKQSNRFSSVSVYYDTINLCKFSACGYAMMEKEDDGKGCQAASSELGVFIMNTTSFIISDDLHILPNEKGLLEIITTLGITDADKAEPINVTFAFGDT</sequence>
<dbReference type="AlphaFoldDB" id="A0ABD1I0I1"/>
<keyword evidence="2" id="KW-1185">Reference proteome</keyword>
<dbReference type="Pfam" id="PF05056">
    <property type="entry name" value="DUF674"/>
    <property type="match status" value="1"/>
</dbReference>
<reference evidence="1 2" key="1">
    <citation type="submission" date="2024-06" db="EMBL/GenBank/DDBJ databases">
        <title>A chromosome level genome sequence of Diviner's sage (Salvia divinorum).</title>
        <authorList>
            <person name="Ford S.A."/>
            <person name="Ro D.-K."/>
            <person name="Ness R.W."/>
            <person name="Phillips M.A."/>
        </authorList>
    </citation>
    <scope>NUCLEOTIDE SEQUENCE [LARGE SCALE GENOMIC DNA]</scope>
    <source>
        <strain evidence="1">SAF-2024a</strain>
        <tissue evidence="1">Leaf</tissue>
    </source>
</reference>
<accession>A0ABD1I0I1</accession>
<evidence type="ECO:0000313" key="2">
    <source>
        <dbReference type="Proteomes" id="UP001567538"/>
    </source>
</evidence>
<name>A0ABD1I0I1_SALDI</name>
<dbReference type="PANTHER" id="PTHR33103:SF27">
    <property type="entry name" value="OS04G0594700 PROTEIN"/>
    <property type="match status" value="1"/>
</dbReference>
<evidence type="ECO:0000313" key="1">
    <source>
        <dbReference type="EMBL" id="KAL1560816.1"/>
    </source>
</evidence>
<dbReference type="PANTHER" id="PTHR33103">
    <property type="entry name" value="OS01G0153900 PROTEIN"/>
    <property type="match status" value="1"/>
</dbReference>
<organism evidence="1 2">
    <name type="scientific">Salvia divinorum</name>
    <name type="common">Maria pastora</name>
    <name type="synonym">Diviner's sage</name>
    <dbReference type="NCBI Taxonomy" id="28513"/>
    <lineage>
        <taxon>Eukaryota</taxon>
        <taxon>Viridiplantae</taxon>
        <taxon>Streptophyta</taxon>
        <taxon>Embryophyta</taxon>
        <taxon>Tracheophyta</taxon>
        <taxon>Spermatophyta</taxon>
        <taxon>Magnoliopsida</taxon>
        <taxon>eudicotyledons</taxon>
        <taxon>Gunneridae</taxon>
        <taxon>Pentapetalae</taxon>
        <taxon>asterids</taxon>
        <taxon>lamiids</taxon>
        <taxon>Lamiales</taxon>
        <taxon>Lamiaceae</taxon>
        <taxon>Nepetoideae</taxon>
        <taxon>Mentheae</taxon>
        <taxon>Salviinae</taxon>
        <taxon>Salvia</taxon>
        <taxon>Salvia subgen. Calosphace</taxon>
    </lineage>
</organism>
<dbReference type="InterPro" id="IPR007750">
    <property type="entry name" value="DUF674"/>
</dbReference>
<dbReference type="Proteomes" id="UP001567538">
    <property type="component" value="Unassembled WGS sequence"/>
</dbReference>
<protein>
    <recommendedName>
        <fullName evidence="3">DUF674 family protein</fullName>
    </recommendedName>
</protein>
<gene>
    <name evidence="1" type="ORF">AAHA92_10988</name>
</gene>
<dbReference type="EMBL" id="JBEAFC010000004">
    <property type="protein sequence ID" value="KAL1560816.1"/>
    <property type="molecule type" value="Genomic_DNA"/>
</dbReference>
<proteinExistence type="predicted"/>